<feature type="active site" evidence="7">
    <location>
        <position position="114"/>
    </location>
</feature>
<evidence type="ECO:0000313" key="9">
    <source>
        <dbReference type="EMBL" id="EGR33551.1"/>
    </source>
</evidence>
<dbReference type="GO" id="GO:0007155">
    <property type="term" value="P:cell adhesion"/>
    <property type="evidence" value="ECO:0007669"/>
    <property type="project" value="InterPro"/>
</dbReference>
<dbReference type="Gene3D" id="3.90.132.10">
    <property type="entry name" value="Leishmanolysin , domain 2"/>
    <property type="match status" value="1"/>
</dbReference>
<dbReference type="OMA" id="AIHEMIH"/>
<evidence type="ECO:0000256" key="7">
    <source>
        <dbReference type="PIRSR" id="PIRSR601577-1"/>
    </source>
</evidence>
<dbReference type="AlphaFoldDB" id="G0QMI5"/>
<dbReference type="InterPro" id="IPR001577">
    <property type="entry name" value="Peptidase_M8"/>
</dbReference>
<dbReference type="InParanoid" id="G0QMI5"/>
<dbReference type="Proteomes" id="UP000008983">
    <property type="component" value="Unassembled WGS sequence"/>
</dbReference>
<dbReference type="GO" id="GO:0016020">
    <property type="term" value="C:membrane"/>
    <property type="evidence" value="ECO:0007669"/>
    <property type="project" value="InterPro"/>
</dbReference>
<keyword evidence="6 8" id="KW-0482">Metalloprotease</keyword>
<organism evidence="9 10">
    <name type="scientific">Ichthyophthirius multifiliis</name>
    <name type="common">White spot disease agent</name>
    <name type="synonym">Ich</name>
    <dbReference type="NCBI Taxonomy" id="5932"/>
    <lineage>
        <taxon>Eukaryota</taxon>
        <taxon>Sar</taxon>
        <taxon>Alveolata</taxon>
        <taxon>Ciliophora</taxon>
        <taxon>Intramacronucleata</taxon>
        <taxon>Oligohymenophorea</taxon>
        <taxon>Hymenostomatida</taxon>
        <taxon>Ophryoglenina</taxon>
        <taxon>Ichthyophthirius</taxon>
    </lineage>
</organism>
<protein>
    <submittedName>
        <fullName evidence="9">Leishmanolysin family protein, putative</fullName>
        <ecNumber evidence="9">3.4.24.36</ecNumber>
    </submittedName>
</protein>
<dbReference type="GO" id="GO:0046872">
    <property type="term" value="F:metal ion binding"/>
    <property type="evidence" value="ECO:0007669"/>
    <property type="project" value="UniProtKB-KW"/>
</dbReference>
<evidence type="ECO:0000256" key="4">
    <source>
        <dbReference type="ARBA" id="ARBA00022801"/>
    </source>
</evidence>
<evidence type="ECO:0000256" key="6">
    <source>
        <dbReference type="ARBA" id="ARBA00023049"/>
    </source>
</evidence>
<evidence type="ECO:0000256" key="3">
    <source>
        <dbReference type="ARBA" id="ARBA00022723"/>
    </source>
</evidence>
<dbReference type="Pfam" id="PF01457">
    <property type="entry name" value="Peptidase_M8"/>
    <property type="match status" value="1"/>
</dbReference>
<evidence type="ECO:0000256" key="1">
    <source>
        <dbReference type="ARBA" id="ARBA00005860"/>
    </source>
</evidence>
<dbReference type="FunFam" id="3.90.132.10:FF:000001">
    <property type="entry name" value="leishmanolysin-like peptidase isoform X2"/>
    <property type="match status" value="1"/>
</dbReference>
<keyword evidence="3 8" id="KW-0479">Metal-binding</keyword>
<dbReference type="GeneID" id="14909737"/>
<dbReference type="EMBL" id="GL983424">
    <property type="protein sequence ID" value="EGR33551.1"/>
    <property type="molecule type" value="Genomic_DNA"/>
</dbReference>
<dbReference type="GO" id="GO:0004222">
    <property type="term" value="F:metalloendopeptidase activity"/>
    <property type="evidence" value="ECO:0007669"/>
    <property type="project" value="InterPro"/>
</dbReference>
<dbReference type="Gene3D" id="3.10.170.20">
    <property type="match status" value="1"/>
</dbReference>
<keyword evidence="5 8" id="KW-0862">Zinc</keyword>
<gene>
    <name evidence="9" type="ORF">IMG5_049260</name>
</gene>
<feature type="binding site" evidence="8">
    <location>
        <position position="113"/>
    </location>
    <ligand>
        <name>Zn(2+)</name>
        <dbReference type="ChEBI" id="CHEBI:29105"/>
        <note>catalytic</note>
    </ligand>
</feature>
<evidence type="ECO:0000256" key="8">
    <source>
        <dbReference type="PIRSR" id="PIRSR601577-2"/>
    </source>
</evidence>
<name>G0QMI5_ICHMU</name>
<dbReference type="STRING" id="857967.G0QMI5"/>
<comment type="cofactor">
    <cofactor evidence="8">
        <name>Zn(2+)</name>
        <dbReference type="ChEBI" id="CHEBI:29105"/>
    </cofactor>
    <text evidence="8">Binds 1 zinc ion per subunit.</text>
</comment>
<dbReference type="eggNOG" id="KOG2556">
    <property type="taxonomic scope" value="Eukaryota"/>
</dbReference>
<sequence length="327" mass="37109">MEASRSFFSKLLKLNSIQGNNYFPSNSKIWYLDCSGVQIPTSAVSQGIPNSDLHIYIIAQNTPQSRHLASAQICGYNDQYMRPSFGRILFNLAKVGQQQSHEQFQSDLETTIHEILHILGFNGFQMQFWINPKTGQYYGKSGVNQIIKVVTFRGLPTKIVQTKNIVLTARKYFDCPVMEGMQLENQGEDGSLGSHWEQLLVQNEIMISSRVNSGTQLSIFTVALLRDTGYYTEVDENMSQKLYWGRGKGCSFVIDGCYSKQKSFSEFPKQKGIQCSFENDGYGEPSATPYTDRCQIKIDALLLQALMELKQFKIVKEDVIFFNALQI</sequence>
<dbReference type="OrthoDB" id="311195at2759"/>
<evidence type="ECO:0000256" key="2">
    <source>
        <dbReference type="ARBA" id="ARBA00022670"/>
    </source>
</evidence>
<dbReference type="GO" id="GO:0006508">
    <property type="term" value="P:proteolysis"/>
    <property type="evidence" value="ECO:0007669"/>
    <property type="project" value="UniProtKB-KW"/>
</dbReference>
<keyword evidence="10" id="KW-1185">Reference proteome</keyword>
<evidence type="ECO:0000313" key="10">
    <source>
        <dbReference type="Proteomes" id="UP000008983"/>
    </source>
</evidence>
<feature type="binding site" evidence="8">
    <location>
        <position position="117"/>
    </location>
    <ligand>
        <name>Zn(2+)</name>
        <dbReference type="ChEBI" id="CHEBI:29105"/>
        <note>catalytic</note>
    </ligand>
</feature>
<keyword evidence="2" id="KW-0645">Protease</keyword>
<feature type="binding site" evidence="8">
    <location>
        <position position="195"/>
    </location>
    <ligand>
        <name>Zn(2+)</name>
        <dbReference type="ChEBI" id="CHEBI:29105"/>
        <note>catalytic</note>
    </ligand>
</feature>
<comment type="similarity">
    <text evidence="1">Belongs to the peptidase M8 family.</text>
</comment>
<reference evidence="9 10" key="1">
    <citation type="submission" date="2011-07" db="EMBL/GenBank/DDBJ databases">
        <authorList>
            <person name="Coyne R."/>
            <person name="Brami D."/>
            <person name="Johnson J."/>
            <person name="Hostetler J."/>
            <person name="Hannick L."/>
            <person name="Clark T."/>
            <person name="Cassidy-Hanley D."/>
            <person name="Inman J."/>
        </authorList>
    </citation>
    <scope>NUCLEOTIDE SEQUENCE [LARGE SCALE GENOMIC DNA]</scope>
    <source>
        <strain evidence="9 10">G5</strain>
    </source>
</reference>
<dbReference type="EC" id="3.4.24.36" evidence="9"/>
<dbReference type="GO" id="GO:0005737">
    <property type="term" value="C:cytoplasm"/>
    <property type="evidence" value="ECO:0007669"/>
    <property type="project" value="TreeGrafter"/>
</dbReference>
<evidence type="ECO:0000256" key="5">
    <source>
        <dbReference type="ARBA" id="ARBA00022833"/>
    </source>
</evidence>
<keyword evidence="4 9" id="KW-0378">Hydrolase</keyword>
<dbReference type="SUPFAM" id="SSF55486">
    <property type="entry name" value="Metalloproteases ('zincins'), catalytic domain"/>
    <property type="match status" value="1"/>
</dbReference>
<dbReference type="RefSeq" id="XP_004037537.1">
    <property type="nucleotide sequence ID" value="XM_004037489.1"/>
</dbReference>
<dbReference type="PANTHER" id="PTHR10942">
    <property type="entry name" value="LEISHMANOLYSIN-LIKE PEPTIDASE"/>
    <property type="match status" value="1"/>
</dbReference>
<dbReference type="PANTHER" id="PTHR10942:SF0">
    <property type="entry name" value="LEISHMANOLYSIN-LIKE PEPTIDASE"/>
    <property type="match status" value="1"/>
</dbReference>
<accession>G0QMI5</accession>
<proteinExistence type="inferred from homology"/>